<dbReference type="PANTHER" id="PTHR35037:SF3">
    <property type="entry name" value="C-TERMINAL REGION OF AIDA-LIKE PROTEIN"/>
    <property type="match status" value="1"/>
</dbReference>
<dbReference type="Proteomes" id="UP001549251">
    <property type="component" value="Unassembled WGS sequence"/>
</dbReference>
<gene>
    <name evidence="4" type="ORF">ABIE04_001568</name>
</gene>
<reference evidence="4 5" key="1">
    <citation type="submission" date="2024-06" db="EMBL/GenBank/DDBJ databases">
        <title>Sorghum-associated microbial communities from plants grown in Nebraska, USA.</title>
        <authorList>
            <person name="Schachtman D."/>
        </authorList>
    </citation>
    <scope>NUCLEOTIDE SEQUENCE [LARGE SCALE GENOMIC DNA]</scope>
    <source>
        <strain evidence="4 5">1757</strain>
    </source>
</reference>
<name>A0ABV2PW30_9GAMM</name>
<dbReference type="SUPFAM" id="SSF103515">
    <property type="entry name" value="Autotransporter"/>
    <property type="match status" value="1"/>
</dbReference>
<feature type="region of interest" description="Disordered" evidence="2">
    <location>
        <begin position="41"/>
        <end position="62"/>
    </location>
</feature>
<dbReference type="PROSITE" id="PS51208">
    <property type="entry name" value="AUTOTRANSPORTER"/>
    <property type="match status" value="1"/>
</dbReference>
<dbReference type="NCBIfam" id="TIGR02601">
    <property type="entry name" value="autotrns_rpt"/>
    <property type="match status" value="7"/>
</dbReference>
<keyword evidence="5" id="KW-1185">Reference proteome</keyword>
<dbReference type="EMBL" id="JBEPSD010000001">
    <property type="protein sequence ID" value="MET4569241.1"/>
    <property type="molecule type" value="Genomic_DNA"/>
</dbReference>
<evidence type="ECO:0000313" key="4">
    <source>
        <dbReference type="EMBL" id="MET4569241.1"/>
    </source>
</evidence>
<comment type="caution">
    <text evidence="4">The sequence shown here is derived from an EMBL/GenBank/DDBJ whole genome shotgun (WGS) entry which is preliminary data.</text>
</comment>
<protein>
    <submittedName>
        <fullName evidence="4">Autotransporter-associated beta strand protein</fullName>
    </submittedName>
</protein>
<dbReference type="Pfam" id="PF12951">
    <property type="entry name" value="PATR"/>
    <property type="match status" value="7"/>
</dbReference>
<dbReference type="RefSeq" id="WP_354548398.1">
    <property type="nucleotide sequence ID" value="NZ_JBEPSD010000001.1"/>
</dbReference>
<organism evidence="4 5">
    <name type="scientific">Rhodanobacter soli</name>
    <dbReference type="NCBI Taxonomy" id="590609"/>
    <lineage>
        <taxon>Bacteria</taxon>
        <taxon>Pseudomonadati</taxon>
        <taxon>Pseudomonadota</taxon>
        <taxon>Gammaproteobacteria</taxon>
        <taxon>Lysobacterales</taxon>
        <taxon>Rhodanobacteraceae</taxon>
        <taxon>Rhodanobacter</taxon>
    </lineage>
</organism>
<dbReference type="PANTHER" id="PTHR35037">
    <property type="entry name" value="C-TERMINAL REGION OF AIDA-LIKE PROTEIN"/>
    <property type="match status" value="1"/>
</dbReference>
<dbReference type="SUPFAM" id="SSF51126">
    <property type="entry name" value="Pectin lyase-like"/>
    <property type="match status" value="4"/>
</dbReference>
<dbReference type="InterPro" id="IPR013425">
    <property type="entry name" value="Autotrns_rpt"/>
</dbReference>
<dbReference type="InterPro" id="IPR051551">
    <property type="entry name" value="Autotransporter_adhesion"/>
</dbReference>
<keyword evidence="1" id="KW-0732">Signal</keyword>
<dbReference type="SMART" id="SM00869">
    <property type="entry name" value="Autotransporter"/>
    <property type="match status" value="1"/>
</dbReference>
<dbReference type="InterPro" id="IPR036709">
    <property type="entry name" value="Autotransporte_beta_dom_sf"/>
</dbReference>
<dbReference type="Gene3D" id="2.160.20.20">
    <property type="match status" value="3"/>
</dbReference>
<dbReference type="Gene3D" id="2.40.128.130">
    <property type="entry name" value="Autotransporter beta-domain"/>
    <property type="match status" value="1"/>
</dbReference>
<dbReference type="InterPro" id="IPR011050">
    <property type="entry name" value="Pectin_lyase_fold/virulence"/>
</dbReference>
<evidence type="ECO:0000259" key="3">
    <source>
        <dbReference type="PROSITE" id="PS51208"/>
    </source>
</evidence>
<dbReference type="InterPro" id="IPR012332">
    <property type="entry name" value="Autotransporter_pectin_lyase_C"/>
</dbReference>
<dbReference type="InterPro" id="IPR005546">
    <property type="entry name" value="Autotransporte_beta"/>
</dbReference>
<sequence>MENLQGMGVPIHGIGGGWLKPHAIAFAVTLALGLSGCGGGGGANVRPTSPTPPPAGSTGFTGGEIVVGSNDLTVLSDDIGDSIDLIKGGTGTLMLTGTNTYTGGTTINQGVLRIGNGGTTGSITGNVTNNALLVFNRSDNVTFNGIVSGKGSLEQAGTGALILTGTNTYTGDTTISAGTLQIGNGGTAGSITGNVIDNGSLVFNRSDNVTFNGIVSGAGSLMQAGTGSLILTGANTYTGGTTINRGTLQLGNGGTSGSVIGNVTNNGSLVFNRSDDVTFSGIVSGTGSLEQAGRGTLILTGANTYTGGTTISRGTLQLGNGGTSGSVIGNVTNNGSLVFNRSDDVTFSGIVSGGGSLGQAGAGSLILTGANTYTGGTTISQGTLQLGNGGTTGSITGNVIDNGSLVFNRSDNVTFNGIVSGSGSLVQAGAGSLILTGANTYTGDTTISQGTLQLGNGGTAGSITGNVIDNGSLVFNRSDNVTFNGVVSGSGSLEQAGQGILILSGVNTYTGGTTVQGGTLELVSDGAVGTGSLTVDNSTGKNATLTVNSGVSLGNHVLLNNGATLDNAGAIVDKLDSAPVESQAGAATVLNHDGGSIAGGAVGLLLHDGAIVRNGAGSTISGTSDGVVVSGGDTITVSNDGGSITSSQGTGLFLAGSSITVTNRLGGLIEGGGTGIHLFSSGTVVNESGGIISGNGLYGFALRLTQGGNVVNDGAIIKANGGGTGLDFYIGQGSVINTNGAIIESSGMAINMYSDGTVTNSHGSTISGSSGVVMEHGGSVTNQGNSAISASGPFGAVGISGNPGVVNNLDGSTITGTSIAISLQYGGVVNNGLGSTIEANGTQSGDCSNFGTCAIFVAKDIYDPGAGLDHSLNLVNTGNIIGNVQLHPDAANHVTLTAGGSIQGDLLMGTNAQSTLTLDGDSVQPELYSNGVTGLTIFAGTLMKEGAGTWLIDSNDFSSVVQTHINGGRLQATKVLSGIVDVGLAGTLDAAPGVAGTLSNAGTVAVHGGNSTAGNYSQSSTGTLAVSLGSKLDVTGTATLSGGTLEVTGADSGYVSNTHTDVLTAAGGVTGTFDQLVKGAGVVFTATTINYDANSVWLDTTGLNVTTAAAGQGVSYTPASFGSAQRVQGAFEQLDDKIAAGNLTDVSGDFLHAAGQFQQSPTLLAAQASLQSLSGGLHAASAALTFQAIDASSRALSDRFDNLLDKGTGFGMWMRNLSIGGDMARAGFDGVGFQLNGWLVGSDRQIGHSGVAGYAFGQSRGQQRLNQSFDHDNSRSTEGMMYAGWLNGNWYTQGRVGFGHFEQDVSRQILLGDSVQGVRTQYNGNYNVAYGESGLHFGRGDSHVTPFVNVQYARIDRGGFAEQGAGGFGLRSNAQTLDRWQAGLGVRAGRHWNLDGGRAVGFSARAQWQRTLASHGDVFNASFVGLEQWQPLVGIGLSRYSGLLGVGLDATLSAHTTLKFGYDYEMGQRDKAQMLSARLNVAF</sequence>
<proteinExistence type="predicted"/>
<evidence type="ECO:0000313" key="5">
    <source>
        <dbReference type="Proteomes" id="UP001549251"/>
    </source>
</evidence>
<feature type="domain" description="Autotransporter" evidence="3">
    <location>
        <begin position="1205"/>
        <end position="1483"/>
    </location>
</feature>
<evidence type="ECO:0000256" key="1">
    <source>
        <dbReference type="ARBA" id="ARBA00022729"/>
    </source>
</evidence>
<evidence type="ECO:0000256" key="2">
    <source>
        <dbReference type="SAM" id="MobiDB-lite"/>
    </source>
</evidence>
<dbReference type="Pfam" id="PF03797">
    <property type="entry name" value="Autotransporter"/>
    <property type="match status" value="1"/>
</dbReference>
<accession>A0ABV2PW30</accession>